<keyword evidence="1" id="KW-0812">Transmembrane</keyword>
<reference evidence="2 3" key="1">
    <citation type="journal article" date="2015" name="Genome Announc.">
        <title>Genome Sequence of Corynebacterium ulcerans Strain FRC11.</title>
        <authorList>
            <person name="Benevides Lde J."/>
            <person name="Viana M.V."/>
            <person name="Mariano D.C."/>
            <person name="Rocha Fde S."/>
            <person name="Bagano P.C."/>
            <person name="Folador E.L."/>
            <person name="Pereira F.L."/>
            <person name="Dorella F.A."/>
            <person name="Leal C.A."/>
            <person name="Carvalho A.F."/>
            <person name="Soares Sde C."/>
            <person name="Carneiro A."/>
            <person name="Ramos R."/>
            <person name="Badell-Ocando E."/>
            <person name="Guiso N."/>
            <person name="Silva A."/>
            <person name="Figueiredo H."/>
            <person name="Azevedo V."/>
            <person name="Guimaraes L.C."/>
        </authorList>
    </citation>
    <scope>NUCLEOTIDE SEQUENCE [LARGE SCALE GENOMIC DNA]</scope>
    <source>
        <strain evidence="3">FRC0011</strain>
    </source>
</reference>
<feature type="transmembrane region" description="Helical" evidence="1">
    <location>
        <begin position="79"/>
        <end position="96"/>
    </location>
</feature>
<evidence type="ECO:0000313" key="2">
    <source>
        <dbReference type="EMBL" id="AIU31869.1"/>
    </source>
</evidence>
<dbReference type="EMBL" id="CP009622">
    <property type="protein sequence ID" value="AIU31869.1"/>
    <property type="molecule type" value="Genomic_DNA"/>
</dbReference>
<feature type="transmembrane region" description="Helical" evidence="1">
    <location>
        <begin position="41"/>
        <end position="67"/>
    </location>
</feature>
<gene>
    <name evidence="2" type="ORF">CulFRC11_0272</name>
</gene>
<keyword evidence="3" id="KW-1185">Reference proteome</keyword>
<keyword evidence="1" id="KW-0472">Membrane</keyword>
<accession>A0ABN4EDK4</accession>
<dbReference type="Proteomes" id="UP000029910">
    <property type="component" value="Chromosome"/>
</dbReference>
<organism evidence="2 3">
    <name type="scientific">Corynebacterium ramonii</name>
    <dbReference type="NCBI Taxonomy" id="3026968"/>
    <lineage>
        <taxon>Bacteria</taxon>
        <taxon>Bacillati</taxon>
        <taxon>Actinomycetota</taxon>
        <taxon>Actinomycetes</taxon>
        <taxon>Mycobacteriales</taxon>
        <taxon>Corynebacteriaceae</taxon>
        <taxon>Corynebacterium</taxon>
    </lineage>
</organism>
<protein>
    <submittedName>
        <fullName evidence="2">Uncharacterized protein</fullName>
    </submittedName>
</protein>
<proteinExistence type="predicted"/>
<name>A0ABN4EDK4_9CORY</name>
<evidence type="ECO:0000256" key="1">
    <source>
        <dbReference type="SAM" id="Phobius"/>
    </source>
</evidence>
<sequence>MCGEVSRSLTLSAKKTPCSSKVFLMASSRSQRSLPHNNKTYSATSIVAGVLHAFSWLALVLVCIFAFKNGHFSEQLIGLSFIAVAATGIWVAICGVNRRRDN</sequence>
<keyword evidence="1" id="KW-1133">Transmembrane helix</keyword>
<evidence type="ECO:0000313" key="3">
    <source>
        <dbReference type="Proteomes" id="UP000029910"/>
    </source>
</evidence>